<proteinExistence type="predicted"/>
<keyword evidence="2" id="KW-1185">Reference proteome</keyword>
<organism evidence="1 2">
    <name type="scientific">Marinomonas rhodophyticola</name>
    <dbReference type="NCBI Taxonomy" id="2992803"/>
    <lineage>
        <taxon>Bacteria</taxon>
        <taxon>Pseudomonadati</taxon>
        <taxon>Pseudomonadota</taxon>
        <taxon>Gammaproteobacteria</taxon>
        <taxon>Oceanospirillales</taxon>
        <taxon>Oceanospirillaceae</taxon>
        <taxon>Marinomonas</taxon>
    </lineage>
</organism>
<protein>
    <submittedName>
        <fullName evidence="1">Uncharacterized protein</fullName>
    </submittedName>
</protein>
<comment type="caution">
    <text evidence="1">The sequence shown here is derived from an EMBL/GenBank/DDBJ whole genome shotgun (WGS) entry which is preliminary data.</text>
</comment>
<sequence length="229" mass="25867">MQAKFTVQIDSFKKISKISNAWSGEDYKALLTLMDFDDDVDAMDAAERREMCLMSLSDLKPEDAAVVVLTHLFPKLSRGKVEQMSRDMLNESSWEEYPDCLYHERFFNAYGLLREAFNGKFAKPTGAEMTLAVSAAHAEDMAIFDISMHSAIVRLLASGQGDDALINRLYEDQIKGKHFPESKGIVWQLKQIADNGVARQFSLVSSSFWLENFEQMDAFEAVSHADAEE</sequence>
<dbReference type="RefSeq" id="WP_265219006.1">
    <property type="nucleotide sequence ID" value="NZ_JAPEUL010000007.1"/>
</dbReference>
<evidence type="ECO:0000313" key="1">
    <source>
        <dbReference type="EMBL" id="MCW4629764.1"/>
    </source>
</evidence>
<gene>
    <name evidence="1" type="ORF">ONZ52_12660</name>
</gene>
<reference evidence="1" key="1">
    <citation type="submission" date="2022-11" db="EMBL/GenBank/DDBJ databases">
        <title>Marinomonas sp. nov., isolated from marine algae.</title>
        <authorList>
            <person name="Choi D.G."/>
            <person name="Kim J.M."/>
            <person name="Lee J.K."/>
            <person name="Baek J.H."/>
            <person name="Jeon C.O."/>
        </authorList>
    </citation>
    <scope>NUCLEOTIDE SEQUENCE</scope>
    <source>
        <strain evidence="1">KJ51-3</strain>
    </source>
</reference>
<dbReference type="Proteomes" id="UP001431181">
    <property type="component" value="Unassembled WGS sequence"/>
</dbReference>
<evidence type="ECO:0000313" key="2">
    <source>
        <dbReference type="Proteomes" id="UP001431181"/>
    </source>
</evidence>
<accession>A0ABT3KH37</accession>
<dbReference type="EMBL" id="JAPEUL010000007">
    <property type="protein sequence ID" value="MCW4629764.1"/>
    <property type="molecule type" value="Genomic_DNA"/>
</dbReference>
<name>A0ABT3KH37_9GAMM</name>